<dbReference type="PROSITE" id="PS51186">
    <property type="entry name" value="GNAT"/>
    <property type="match status" value="1"/>
</dbReference>
<evidence type="ECO:0000313" key="2">
    <source>
        <dbReference type="EMBL" id="MFD0942388.1"/>
    </source>
</evidence>
<dbReference type="SUPFAM" id="SSF55729">
    <property type="entry name" value="Acyl-CoA N-acyltransferases (Nat)"/>
    <property type="match status" value="1"/>
</dbReference>
<dbReference type="InterPro" id="IPR000182">
    <property type="entry name" value="GNAT_dom"/>
</dbReference>
<feature type="domain" description="N-acetyltransferase" evidence="1">
    <location>
        <begin position="1"/>
        <end position="159"/>
    </location>
</feature>
<organism evidence="2 3">
    <name type="scientific">Savagea faecisuis</name>
    <dbReference type="NCBI Taxonomy" id="1274803"/>
    <lineage>
        <taxon>Bacteria</taxon>
        <taxon>Bacillati</taxon>
        <taxon>Bacillota</taxon>
        <taxon>Bacilli</taxon>
        <taxon>Bacillales</taxon>
        <taxon>Caryophanaceae</taxon>
        <taxon>Savagea</taxon>
    </lineage>
</organism>
<sequence length="162" mass="18538">MEICNMTQSDIVDVKKIATRSWHSTYKGIIPIDVQNNFLDMAYSVELLQERLTTSPFYIAKIEDKVVGFANFSNKHENGAVELFAIYLNPSHQNKGIGSALLLHGCQQLQPHHVYVNVEAENEIGKHFYLAKGFEMIEEFDDNFEGHLLKTIRMVLDLKHLS</sequence>
<keyword evidence="3" id="KW-1185">Reference proteome</keyword>
<reference evidence="3" key="1">
    <citation type="journal article" date="2019" name="Int. J. Syst. Evol. Microbiol.">
        <title>The Global Catalogue of Microorganisms (GCM) 10K type strain sequencing project: providing services to taxonomists for standard genome sequencing and annotation.</title>
        <authorList>
            <consortium name="The Broad Institute Genomics Platform"/>
            <consortium name="The Broad Institute Genome Sequencing Center for Infectious Disease"/>
            <person name="Wu L."/>
            <person name="Ma J."/>
        </authorList>
    </citation>
    <scope>NUCLEOTIDE SEQUENCE [LARGE SCALE GENOMIC DNA]</scope>
    <source>
        <strain evidence="3">CCUG 63563</strain>
    </source>
</reference>
<dbReference type="Pfam" id="PF00583">
    <property type="entry name" value="Acetyltransf_1"/>
    <property type="match status" value="1"/>
</dbReference>
<dbReference type="EC" id="2.3.-.-" evidence="2"/>
<evidence type="ECO:0000259" key="1">
    <source>
        <dbReference type="PROSITE" id="PS51186"/>
    </source>
</evidence>
<dbReference type="GO" id="GO:0016746">
    <property type="term" value="F:acyltransferase activity"/>
    <property type="evidence" value="ECO:0007669"/>
    <property type="project" value="UniProtKB-KW"/>
</dbReference>
<dbReference type="Gene3D" id="3.40.630.30">
    <property type="match status" value="1"/>
</dbReference>
<comment type="caution">
    <text evidence="2">The sequence shown here is derived from an EMBL/GenBank/DDBJ whole genome shotgun (WGS) entry which is preliminary data.</text>
</comment>
<keyword evidence="2" id="KW-0808">Transferase</keyword>
<dbReference type="Proteomes" id="UP001596976">
    <property type="component" value="Unassembled WGS sequence"/>
</dbReference>
<keyword evidence="2" id="KW-0012">Acyltransferase</keyword>
<evidence type="ECO:0000313" key="3">
    <source>
        <dbReference type="Proteomes" id="UP001596976"/>
    </source>
</evidence>
<accession>A0ABW3GT62</accession>
<dbReference type="EMBL" id="JBHTJF010000003">
    <property type="protein sequence ID" value="MFD0942388.1"/>
    <property type="molecule type" value="Genomic_DNA"/>
</dbReference>
<dbReference type="RefSeq" id="WP_381008859.1">
    <property type="nucleotide sequence ID" value="NZ_JBHTJF010000003.1"/>
</dbReference>
<dbReference type="CDD" id="cd04301">
    <property type="entry name" value="NAT_SF"/>
    <property type="match status" value="1"/>
</dbReference>
<proteinExistence type="predicted"/>
<name>A0ABW3GT62_9BACL</name>
<gene>
    <name evidence="2" type="ORF">ACFQ0V_01110</name>
</gene>
<protein>
    <submittedName>
        <fullName evidence="2">GNAT family N-acetyltransferase</fullName>
        <ecNumber evidence="2">2.3.-.-</ecNumber>
    </submittedName>
</protein>
<dbReference type="InterPro" id="IPR016181">
    <property type="entry name" value="Acyl_CoA_acyltransferase"/>
</dbReference>